<evidence type="ECO:0000313" key="2">
    <source>
        <dbReference type="EMBL" id="GAA0171322.1"/>
    </source>
</evidence>
<dbReference type="Proteomes" id="UP001454036">
    <property type="component" value="Unassembled WGS sequence"/>
</dbReference>
<evidence type="ECO:0000313" key="3">
    <source>
        <dbReference type="Proteomes" id="UP001454036"/>
    </source>
</evidence>
<organism evidence="2 3">
    <name type="scientific">Lithospermum erythrorhizon</name>
    <name type="common">Purple gromwell</name>
    <name type="synonym">Lithospermum officinale var. erythrorhizon</name>
    <dbReference type="NCBI Taxonomy" id="34254"/>
    <lineage>
        <taxon>Eukaryota</taxon>
        <taxon>Viridiplantae</taxon>
        <taxon>Streptophyta</taxon>
        <taxon>Embryophyta</taxon>
        <taxon>Tracheophyta</taxon>
        <taxon>Spermatophyta</taxon>
        <taxon>Magnoliopsida</taxon>
        <taxon>eudicotyledons</taxon>
        <taxon>Gunneridae</taxon>
        <taxon>Pentapetalae</taxon>
        <taxon>asterids</taxon>
        <taxon>lamiids</taxon>
        <taxon>Boraginales</taxon>
        <taxon>Boraginaceae</taxon>
        <taxon>Boraginoideae</taxon>
        <taxon>Lithospermeae</taxon>
        <taxon>Lithospermum</taxon>
    </lineage>
</organism>
<dbReference type="EMBL" id="BAABME010007623">
    <property type="protein sequence ID" value="GAA0171322.1"/>
    <property type="molecule type" value="Genomic_DNA"/>
</dbReference>
<comment type="caution">
    <text evidence="2">The sequence shown here is derived from an EMBL/GenBank/DDBJ whole genome shotgun (WGS) entry which is preliminary data.</text>
</comment>
<sequence length="171" mass="20024">MEQLKERLHHLRGETLVLSSFVQEDRAETTCILPRSGRIMSPGQINKVVMRRDPLNERTYKYIRIEEAEKRAKKRRGNRPEEEARRSCPDLKRRSALDRIWASDWGYSKDDLPLRERPEFPDLSFSKLDFERINFPHEDPLVIAPVFSNSGGTNGRRHSQLCRHPISGRMG</sequence>
<evidence type="ECO:0000256" key="1">
    <source>
        <dbReference type="SAM" id="MobiDB-lite"/>
    </source>
</evidence>
<name>A0AAV3R4I2_LITER</name>
<feature type="compositionally biased region" description="Basic and acidic residues" evidence="1">
    <location>
        <begin position="78"/>
        <end position="89"/>
    </location>
</feature>
<reference evidence="2 3" key="1">
    <citation type="submission" date="2024-01" db="EMBL/GenBank/DDBJ databases">
        <title>The complete chloroplast genome sequence of Lithospermum erythrorhizon: insights into the phylogenetic relationship among Boraginaceae species and the maternal lineages of purple gromwells.</title>
        <authorList>
            <person name="Okada T."/>
            <person name="Watanabe K."/>
        </authorList>
    </citation>
    <scope>NUCLEOTIDE SEQUENCE [LARGE SCALE GENOMIC DNA]</scope>
</reference>
<accession>A0AAV3R4I2</accession>
<protein>
    <submittedName>
        <fullName evidence="2">Uncharacterized protein</fullName>
    </submittedName>
</protein>
<feature type="region of interest" description="Disordered" evidence="1">
    <location>
        <begin position="69"/>
        <end position="89"/>
    </location>
</feature>
<keyword evidence="3" id="KW-1185">Reference proteome</keyword>
<gene>
    <name evidence="2" type="ORF">LIER_25378</name>
</gene>
<dbReference type="AlphaFoldDB" id="A0AAV3R4I2"/>
<proteinExistence type="predicted"/>